<comment type="caution">
    <text evidence="3">The sequence shown here is derived from an EMBL/GenBank/DDBJ whole genome shotgun (WGS) entry which is preliminary data.</text>
</comment>
<evidence type="ECO:0000259" key="2">
    <source>
        <dbReference type="Pfam" id="PF22607"/>
    </source>
</evidence>
<sequence length="410" mass="43988">MGHGTQQRRAVVIGGSLGGLFAGLLLARAGWDVVICERAGEALASRGAGIVTHPEMHAAMVAAGADPGDGLGITVEGRVVLDRDGRPLCAVDDPHVLTSWGRAYGFLRRACPDGIYHHGKALARIEQVPGQVIAHFEDGSRETGSILVAADGAQSTARRLLFPEAGLAYAGYCAWRGMVDEGLLTPGTHARLMRRVAFCLPTGEQMLGYPVAGADEDIRPGRQRFNFVWYRPVDAEAGRRHLFTASDGTDHGFAIPPHRIRPDLVAEARSDAARLLAPAFAEVVARTPQPFLQAIFDLETPAMTVGRVAFLGDAAFVARPHVGMGVTKAAGDAMALVEALSQAPDIDAGLAAYAARRHEFGRRVVRRGRHLGAYMQAQQLSPEERLQAERHRSPEAVMNETAVLAGIERW</sequence>
<feature type="domain" description="FAD-binding" evidence="1">
    <location>
        <begin position="302"/>
        <end position="367"/>
    </location>
</feature>
<dbReference type="Pfam" id="PF22607">
    <property type="entry name" value="FAD_binding-like"/>
    <property type="match status" value="1"/>
</dbReference>
<keyword evidence="4" id="KW-1185">Reference proteome</keyword>
<dbReference type="SUPFAM" id="SSF54373">
    <property type="entry name" value="FAD-linked reductases, C-terminal domain"/>
    <property type="match status" value="1"/>
</dbReference>
<dbReference type="InterPro" id="IPR053212">
    <property type="entry name" value="DHP_3-monooxygenase"/>
</dbReference>
<accession>A0A3N1KYE5</accession>
<gene>
    <name evidence="3" type="ORF">EDC65_4892</name>
</gene>
<dbReference type="PANTHER" id="PTHR47469">
    <property type="entry name" value="MONOOXYGENASE-LIKE"/>
    <property type="match status" value="1"/>
</dbReference>
<dbReference type="EMBL" id="RJKX01000017">
    <property type="protein sequence ID" value="ROP83358.1"/>
    <property type="molecule type" value="Genomic_DNA"/>
</dbReference>
<feature type="domain" description="2,6-dihydroxypyridine 3-monooxygenase substrate binding" evidence="2">
    <location>
        <begin position="169"/>
        <end position="297"/>
    </location>
</feature>
<dbReference type="RefSeq" id="WP_123694528.1">
    <property type="nucleotide sequence ID" value="NZ_AP019700.1"/>
</dbReference>
<dbReference type="OrthoDB" id="5499180at2"/>
<dbReference type="NCBIfam" id="NF005566">
    <property type="entry name" value="PRK07236.1"/>
    <property type="match status" value="1"/>
</dbReference>
<organism evidence="3 4">
    <name type="scientific">Stella humosa</name>
    <dbReference type="NCBI Taxonomy" id="94"/>
    <lineage>
        <taxon>Bacteria</taxon>
        <taxon>Pseudomonadati</taxon>
        <taxon>Pseudomonadota</taxon>
        <taxon>Alphaproteobacteria</taxon>
        <taxon>Rhodospirillales</taxon>
        <taxon>Stellaceae</taxon>
        <taxon>Stella</taxon>
    </lineage>
</organism>
<dbReference type="InterPro" id="IPR054707">
    <property type="entry name" value="DhpH_subs-bd"/>
</dbReference>
<reference evidence="3 4" key="1">
    <citation type="submission" date="2018-11" db="EMBL/GenBank/DDBJ databases">
        <title>Genomic Encyclopedia of Type Strains, Phase IV (KMG-IV): sequencing the most valuable type-strain genomes for metagenomic binning, comparative biology and taxonomic classification.</title>
        <authorList>
            <person name="Goeker M."/>
        </authorList>
    </citation>
    <scope>NUCLEOTIDE SEQUENCE [LARGE SCALE GENOMIC DNA]</scope>
    <source>
        <strain evidence="3 4">DSM 5900</strain>
    </source>
</reference>
<protein>
    <submittedName>
        <fullName evidence="3">2-polyprenyl-6-methoxyphenol hydroxylase-like FAD-dependent oxidoreductase</fullName>
    </submittedName>
</protein>
<dbReference type="PRINTS" id="PR00420">
    <property type="entry name" value="RNGMNOXGNASE"/>
</dbReference>
<name>A0A3N1KYE5_9PROT</name>
<dbReference type="AlphaFoldDB" id="A0A3N1KYE5"/>
<dbReference type="SUPFAM" id="SSF51905">
    <property type="entry name" value="FAD/NAD(P)-binding domain"/>
    <property type="match status" value="1"/>
</dbReference>
<dbReference type="GO" id="GO:0071949">
    <property type="term" value="F:FAD binding"/>
    <property type="evidence" value="ECO:0007669"/>
    <property type="project" value="InterPro"/>
</dbReference>
<dbReference type="Gene3D" id="3.50.50.60">
    <property type="entry name" value="FAD/NAD(P)-binding domain"/>
    <property type="match status" value="2"/>
</dbReference>
<dbReference type="PANTHER" id="PTHR47469:SF2">
    <property type="entry name" value="OS06G0597600 PROTEIN"/>
    <property type="match status" value="1"/>
</dbReference>
<evidence type="ECO:0000259" key="1">
    <source>
        <dbReference type="Pfam" id="PF01494"/>
    </source>
</evidence>
<dbReference type="Proteomes" id="UP000278222">
    <property type="component" value="Unassembled WGS sequence"/>
</dbReference>
<dbReference type="InterPro" id="IPR036188">
    <property type="entry name" value="FAD/NAD-bd_sf"/>
</dbReference>
<evidence type="ECO:0000313" key="4">
    <source>
        <dbReference type="Proteomes" id="UP000278222"/>
    </source>
</evidence>
<dbReference type="Pfam" id="PF01494">
    <property type="entry name" value="FAD_binding_3"/>
    <property type="match status" value="1"/>
</dbReference>
<dbReference type="InterPro" id="IPR002938">
    <property type="entry name" value="FAD-bd"/>
</dbReference>
<proteinExistence type="predicted"/>
<evidence type="ECO:0000313" key="3">
    <source>
        <dbReference type="EMBL" id="ROP83358.1"/>
    </source>
</evidence>